<dbReference type="PANTHER" id="PTHR46825">
    <property type="entry name" value="D-ALANYL-D-ALANINE-CARBOXYPEPTIDASE/ENDOPEPTIDASE AMPH"/>
    <property type="match status" value="1"/>
</dbReference>
<evidence type="ECO:0000256" key="1">
    <source>
        <dbReference type="SAM" id="Phobius"/>
    </source>
</evidence>
<keyword evidence="5" id="KW-1185">Reference proteome</keyword>
<dbReference type="RefSeq" id="WP_377488687.1">
    <property type="nucleotide sequence ID" value="NZ_JBHMDO010000003.1"/>
</dbReference>
<evidence type="ECO:0000313" key="4">
    <source>
        <dbReference type="EMBL" id="MFB9324560.1"/>
    </source>
</evidence>
<keyword evidence="1" id="KW-1133">Transmembrane helix</keyword>
<dbReference type="InterPro" id="IPR050491">
    <property type="entry name" value="AmpC-like"/>
</dbReference>
<evidence type="ECO:0000256" key="2">
    <source>
        <dbReference type="SAM" id="SignalP"/>
    </source>
</evidence>
<proteinExistence type="predicted"/>
<dbReference type="GO" id="GO:0016787">
    <property type="term" value="F:hydrolase activity"/>
    <property type="evidence" value="ECO:0007669"/>
    <property type="project" value="UniProtKB-KW"/>
</dbReference>
<protein>
    <submittedName>
        <fullName evidence="4">Serine hydrolase domain-containing protein</fullName>
        <ecNumber evidence="4">3.-.-.-</ecNumber>
    </submittedName>
</protein>
<evidence type="ECO:0000259" key="3">
    <source>
        <dbReference type="Pfam" id="PF00144"/>
    </source>
</evidence>
<keyword evidence="1" id="KW-0472">Membrane</keyword>
<feature type="transmembrane region" description="Helical" evidence="1">
    <location>
        <begin position="457"/>
        <end position="478"/>
    </location>
</feature>
<feature type="transmembrane region" description="Helical" evidence="1">
    <location>
        <begin position="384"/>
        <end position="403"/>
    </location>
</feature>
<name>A0ABV5KH52_9BACL</name>
<feature type="chain" id="PRO_5045572350" evidence="2">
    <location>
        <begin position="29"/>
        <end position="492"/>
    </location>
</feature>
<dbReference type="Pfam" id="PF00144">
    <property type="entry name" value="Beta-lactamase"/>
    <property type="match status" value="1"/>
</dbReference>
<sequence length="492" mass="54441">MSKLQKAMFIAIGCLLLFGSVCASSVFAKEGQDRTEVLRNIDEYMKRGMKANHIESASLAIAQNEGVFYAKGYGTFEDGRTITGDTPFPIASLSKSFTALAVLQLADQGLIDLDATYASYFPELSPRDPRVLGITVRQLLNQTSGLNDKSNPDMTRSPQIQSLQEANRILNDVQLDQDPGKSYSYHNPNYALLANLVASVSGEHFSDYLKQHIFKPLGMNDTFSVGTTKQINGNDAIPSGHYFILGRSVSRPEQPLWFIDGPAGIVSTAEDMSRWMLAQYSGDLLSPALMQQYHAAGEVSPYGMGWMAGQDESGGRTISHSGIFWTYKSEETVYLDERMGIAVMFNSGLNAFVNYEAFVDGIAAIMRGEQAATPSLTGGSIETIMLALILATVAWGVYACYRIRRKKKRLSAGKLVRMTIVRLIPILILFSLSSLLTFIGGGRVVPWIGIWMTISSLILWLIVWSLMNIVHLIAWYYYAYVQHAKKVHLEVD</sequence>
<reference evidence="4 5" key="1">
    <citation type="submission" date="2024-09" db="EMBL/GenBank/DDBJ databases">
        <authorList>
            <person name="Sun Q."/>
            <person name="Mori K."/>
        </authorList>
    </citation>
    <scope>NUCLEOTIDE SEQUENCE [LARGE SCALE GENOMIC DNA]</scope>
    <source>
        <strain evidence="4 5">TISTR 2452</strain>
    </source>
</reference>
<comment type="caution">
    <text evidence="4">The sequence shown here is derived from an EMBL/GenBank/DDBJ whole genome shotgun (WGS) entry which is preliminary data.</text>
</comment>
<dbReference type="Gene3D" id="3.40.710.10">
    <property type="entry name" value="DD-peptidase/beta-lactamase superfamily"/>
    <property type="match status" value="1"/>
</dbReference>
<accession>A0ABV5KH52</accession>
<dbReference type="PANTHER" id="PTHR46825:SF9">
    <property type="entry name" value="BETA-LACTAMASE-RELATED DOMAIN-CONTAINING PROTEIN"/>
    <property type="match status" value="1"/>
</dbReference>
<feature type="transmembrane region" description="Helical" evidence="1">
    <location>
        <begin position="423"/>
        <end position="445"/>
    </location>
</feature>
<dbReference type="EC" id="3.-.-.-" evidence="4"/>
<feature type="signal peptide" evidence="2">
    <location>
        <begin position="1"/>
        <end position="28"/>
    </location>
</feature>
<dbReference type="InterPro" id="IPR012338">
    <property type="entry name" value="Beta-lactam/transpept-like"/>
</dbReference>
<organism evidence="4 5">
    <name type="scientific">Paenibacillus aurantiacus</name>
    <dbReference type="NCBI Taxonomy" id="1936118"/>
    <lineage>
        <taxon>Bacteria</taxon>
        <taxon>Bacillati</taxon>
        <taxon>Bacillota</taxon>
        <taxon>Bacilli</taxon>
        <taxon>Bacillales</taxon>
        <taxon>Paenibacillaceae</taxon>
        <taxon>Paenibacillus</taxon>
    </lineage>
</organism>
<dbReference type="SUPFAM" id="SSF56601">
    <property type="entry name" value="beta-lactamase/transpeptidase-like"/>
    <property type="match status" value="1"/>
</dbReference>
<keyword evidence="4" id="KW-0378">Hydrolase</keyword>
<dbReference type="InterPro" id="IPR001466">
    <property type="entry name" value="Beta-lactam-related"/>
</dbReference>
<dbReference type="EMBL" id="JBHMDO010000003">
    <property type="protein sequence ID" value="MFB9324560.1"/>
    <property type="molecule type" value="Genomic_DNA"/>
</dbReference>
<gene>
    <name evidence="4" type="ORF">ACFFSY_01225</name>
</gene>
<keyword evidence="1" id="KW-0812">Transmembrane</keyword>
<dbReference type="Proteomes" id="UP001589747">
    <property type="component" value="Unassembled WGS sequence"/>
</dbReference>
<feature type="domain" description="Beta-lactamase-related" evidence="3">
    <location>
        <begin position="41"/>
        <end position="350"/>
    </location>
</feature>
<keyword evidence="2" id="KW-0732">Signal</keyword>
<evidence type="ECO:0000313" key="5">
    <source>
        <dbReference type="Proteomes" id="UP001589747"/>
    </source>
</evidence>